<evidence type="ECO:0000256" key="1">
    <source>
        <dbReference type="ARBA" id="ARBA00001946"/>
    </source>
</evidence>
<comment type="caution">
    <text evidence="5">The sequence shown here is derived from an EMBL/GenBank/DDBJ whole genome shotgun (WGS) entry which is preliminary data.</text>
</comment>
<dbReference type="SUPFAM" id="SSF56784">
    <property type="entry name" value="HAD-like"/>
    <property type="match status" value="1"/>
</dbReference>
<protein>
    <submittedName>
        <fullName evidence="5">HAD family phosphatase</fullName>
    </submittedName>
</protein>
<proteinExistence type="inferred from homology"/>
<dbReference type="EMBL" id="JAUUDS010000005">
    <property type="protein sequence ID" value="MDP1027800.1"/>
    <property type="molecule type" value="Genomic_DNA"/>
</dbReference>
<sequence length="225" mass="23568">MTFRPQAILFDFDGVLVESEEAGNRHVAEWLTEAGHPTTPIDAMTHFMGLSGAEFIGAIERRIGAPMPAGFAAAREIENERALREGVGEVAGAVAFVRALPADLPRAIVSSSRTPWIEAHLRHIGLRDAFGDHLYSGQEHVAHGKPAPDLYLHAADRLGVEIGDCAIIEDSPVGVTGAAKTGAFVIGLCAGRHCATDHGVRLRALGADVVAADFAAVAGVLGLVA</sequence>
<dbReference type="InterPro" id="IPR051600">
    <property type="entry name" value="Beta-PGM-like"/>
</dbReference>
<accession>A0ABT9ELR7</accession>
<gene>
    <name evidence="5" type="ORF">Q5H91_11290</name>
</gene>
<organism evidence="5 6">
    <name type="scientific">Sphingomonas aurea</name>
    <dbReference type="NCBI Taxonomy" id="3063994"/>
    <lineage>
        <taxon>Bacteria</taxon>
        <taxon>Pseudomonadati</taxon>
        <taxon>Pseudomonadota</taxon>
        <taxon>Alphaproteobacteria</taxon>
        <taxon>Sphingomonadales</taxon>
        <taxon>Sphingomonadaceae</taxon>
        <taxon>Sphingomonas</taxon>
    </lineage>
</organism>
<dbReference type="SFLD" id="SFLDG01129">
    <property type="entry name" value="C1.5:_HAD__Beta-PGM__Phosphata"/>
    <property type="match status" value="1"/>
</dbReference>
<dbReference type="Pfam" id="PF00702">
    <property type="entry name" value="Hydrolase"/>
    <property type="match status" value="1"/>
</dbReference>
<dbReference type="SFLD" id="SFLDS00003">
    <property type="entry name" value="Haloacid_Dehalogenase"/>
    <property type="match status" value="1"/>
</dbReference>
<reference evidence="5 6" key="1">
    <citation type="submission" date="2023-07" db="EMBL/GenBank/DDBJ databases">
        <authorList>
            <person name="Kim M.K."/>
        </authorList>
    </citation>
    <scope>NUCLEOTIDE SEQUENCE [LARGE SCALE GENOMIC DNA]</scope>
    <source>
        <strain evidence="5 6">KR1UV-12</strain>
    </source>
</reference>
<evidence type="ECO:0000313" key="5">
    <source>
        <dbReference type="EMBL" id="MDP1027800.1"/>
    </source>
</evidence>
<name>A0ABT9ELR7_9SPHN</name>
<keyword evidence="6" id="KW-1185">Reference proteome</keyword>
<dbReference type="PANTHER" id="PTHR46193">
    <property type="entry name" value="6-PHOSPHOGLUCONATE PHOSPHATASE"/>
    <property type="match status" value="1"/>
</dbReference>
<dbReference type="InterPro" id="IPR036412">
    <property type="entry name" value="HAD-like_sf"/>
</dbReference>
<keyword evidence="3" id="KW-0479">Metal-binding</keyword>
<dbReference type="InterPro" id="IPR023214">
    <property type="entry name" value="HAD_sf"/>
</dbReference>
<dbReference type="InterPro" id="IPR006439">
    <property type="entry name" value="HAD-SF_hydro_IA"/>
</dbReference>
<dbReference type="InterPro" id="IPR023198">
    <property type="entry name" value="PGP-like_dom2"/>
</dbReference>
<evidence type="ECO:0000256" key="3">
    <source>
        <dbReference type="ARBA" id="ARBA00022723"/>
    </source>
</evidence>
<dbReference type="Gene3D" id="1.10.150.240">
    <property type="entry name" value="Putative phosphatase, domain 2"/>
    <property type="match status" value="1"/>
</dbReference>
<comment type="similarity">
    <text evidence="2">Belongs to the HAD-like hydrolase superfamily. CbbY/CbbZ/Gph/YieH family.</text>
</comment>
<evidence type="ECO:0000256" key="4">
    <source>
        <dbReference type="ARBA" id="ARBA00022842"/>
    </source>
</evidence>
<evidence type="ECO:0000313" key="6">
    <source>
        <dbReference type="Proteomes" id="UP001230685"/>
    </source>
</evidence>
<evidence type="ECO:0000256" key="2">
    <source>
        <dbReference type="ARBA" id="ARBA00006171"/>
    </source>
</evidence>
<dbReference type="PANTHER" id="PTHR46193:SF10">
    <property type="entry name" value="6-PHOSPHOGLUCONATE PHOSPHATASE"/>
    <property type="match status" value="1"/>
</dbReference>
<dbReference type="Proteomes" id="UP001230685">
    <property type="component" value="Unassembled WGS sequence"/>
</dbReference>
<dbReference type="RefSeq" id="WP_305173509.1">
    <property type="nucleotide sequence ID" value="NZ_JAUUDS010000005.1"/>
</dbReference>
<dbReference type="Gene3D" id="3.40.50.1000">
    <property type="entry name" value="HAD superfamily/HAD-like"/>
    <property type="match status" value="1"/>
</dbReference>
<keyword evidence="4" id="KW-0460">Magnesium</keyword>
<comment type="cofactor">
    <cofactor evidence="1">
        <name>Mg(2+)</name>
        <dbReference type="ChEBI" id="CHEBI:18420"/>
    </cofactor>
</comment>
<dbReference type="NCBIfam" id="TIGR01509">
    <property type="entry name" value="HAD-SF-IA-v3"/>
    <property type="match status" value="1"/>
</dbReference>